<keyword evidence="1" id="KW-0812">Transmembrane</keyword>
<evidence type="ECO:0000313" key="3">
    <source>
        <dbReference type="Proteomes" id="UP000321429"/>
    </source>
</evidence>
<comment type="caution">
    <text evidence="2">The sequence shown here is derived from an EMBL/GenBank/DDBJ whole genome shotgun (WGS) entry which is preliminary data.</text>
</comment>
<protein>
    <submittedName>
        <fullName evidence="2">Uncharacterized protein</fullName>
    </submittedName>
</protein>
<accession>A0A510VPY7</accession>
<keyword evidence="1" id="KW-0472">Membrane</keyword>
<evidence type="ECO:0000256" key="1">
    <source>
        <dbReference type="SAM" id="Phobius"/>
    </source>
</evidence>
<keyword evidence="1" id="KW-1133">Transmembrane helix</keyword>
<sequence length="59" mass="7018">MVTLLFNAVLLKFNDELMITYNYFWGMSMGSDLICPTFLLFKFVNQKRSFRQDDLCPKL</sequence>
<dbReference type="AlphaFoldDB" id="A0A510VPY7"/>
<reference evidence="2 3" key="1">
    <citation type="submission" date="2019-07" db="EMBL/GenBank/DDBJ databases">
        <title>Whole genome shotgun sequence of Lactobacillus siliginis NBRC 101315.</title>
        <authorList>
            <person name="Hosoyama A."/>
            <person name="Uohara A."/>
            <person name="Ohji S."/>
            <person name="Ichikawa N."/>
        </authorList>
    </citation>
    <scope>NUCLEOTIDE SEQUENCE [LARGE SCALE GENOMIC DNA]</scope>
    <source>
        <strain evidence="2 3">NBRC 101315</strain>
    </source>
</reference>
<proteinExistence type="predicted"/>
<dbReference type="EMBL" id="BJUD01000027">
    <property type="protein sequence ID" value="GEK29003.1"/>
    <property type="molecule type" value="Genomic_DNA"/>
</dbReference>
<name>A0A510VPY7_9LACO</name>
<evidence type="ECO:0000313" key="2">
    <source>
        <dbReference type="EMBL" id="GEK29003.1"/>
    </source>
</evidence>
<organism evidence="2 3">
    <name type="scientific">Furfurilactobacillus siliginis</name>
    <dbReference type="NCBI Taxonomy" id="348151"/>
    <lineage>
        <taxon>Bacteria</taxon>
        <taxon>Bacillati</taxon>
        <taxon>Bacillota</taxon>
        <taxon>Bacilli</taxon>
        <taxon>Lactobacillales</taxon>
        <taxon>Lactobacillaceae</taxon>
        <taxon>Furfurilactobacillus</taxon>
    </lineage>
</organism>
<feature type="transmembrane region" description="Helical" evidence="1">
    <location>
        <begin position="20"/>
        <end position="41"/>
    </location>
</feature>
<dbReference type="Proteomes" id="UP000321429">
    <property type="component" value="Unassembled WGS sequence"/>
</dbReference>
<gene>
    <name evidence="2" type="ORF">LSI01_13140</name>
</gene>